<feature type="domain" description="KH type-2" evidence="11">
    <location>
        <begin position="204"/>
        <end position="281"/>
    </location>
</feature>
<dbReference type="Proteomes" id="UP000199309">
    <property type="component" value="Unassembled WGS sequence"/>
</dbReference>
<dbReference type="RefSeq" id="WP_091648061.1">
    <property type="nucleotide sequence ID" value="NZ_FNHQ01000004.1"/>
</dbReference>
<dbReference type="InterPro" id="IPR006073">
    <property type="entry name" value="GTP-bd"/>
</dbReference>
<dbReference type="NCBIfam" id="TIGR00231">
    <property type="entry name" value="small_GTP"/>
    <property type="match status" value="1"/>
</dbReference>
<dbReference type="PROSITE" id="PS50823">
    <property type="entry name" value="KH_TYPE_2"/>
    <property type="match status" value="1"/>
</dbReference>
<dbReference type="InterPro" id="IPR005225">
    <property type="entry name" value="Small_GTP-bd"/>
</dbReference>
<dbReference type="HAMAP" id="MF_00367">
    <property type="entry name" value="GTPase_Era"/>
    <property type="match status" value="1"/>
</dbReference>
<dbReference type="CDD" id="cd22534">
    <property type="entry name" value="KH-II_Era"/>
    <property type="match status" value="1"/>
</dbReference>
<dbReference type="InterPro" id="IPR005662">
    <property type="entry name" value="GTPase_Era-like"/>
</dbReference>
<evidence type="ECO:0000256" key="2">
    <source>
        <dbReference type="ARBA" id="ARBA00020484"/>
    </source>
</evidence>
<comment type="subunit">
    <text evidence="8">Monomer.</text>
</comment>
<dbReference type="STRING" id="349095.SAMN05660299_00625"/>
<dbReference type="InterPro" id="IPR009019">
    <property type="entry name" value="KH_sf_prok-type"/>
</dbReference>
<comment type="similarity">
    <text evidence="1 8 9 10">Belongs to the TRAFAC class TrmE-Era-EngA-EngB-Septin-like GTPase superfamily. Era GTPase family.</text>
</comment>
<evidence type="ECO:0000259" key="11">
    <source>
        <dbReference type="PROSITE" id="PS50823"/>
    </source>
</evidence>
<reference evidence="13 14" key="1">
    <citation type="submission" date="2016-10" db="EMBL/GenBank/DDBJ databases">
        <authorList>
            <person name="de Groot N.N."/>
        </authorList>
    </citation>
    <scope>NUCLEOTIDE SEQUENCE [LARGE SCALE GENOMIC DNA]</scope>
    <source>
        <strain evidence="13 14">DSM 16981</strain>
    </source>
</reference>
<dbReference type="PANTHER" id="PTHR42698:SF1">
    <property type="entry name" value="GTPASE ERA, MITOCHONDRIAL"/>
    <property type="match status" value="1"/>
</dbReference>
<keyword evidence="14" id="KW-1185">Reference proteome</keyword>
<keyword evidence="5 8" id="KW-0694">RNA-binding</keyword>
<dbReference type="SUPFAM" id="SSF52540">
    <property type="entry name" value="P-loop containing nucleoside triphosphate hydrolases"/>
    <property type="match status" value="1"/>
</dbReference>
<keyword evidence="7 8" id="KW-0472">Membrane</keyword>
<evidence type="ECO:0000256" key="7">
    <source>
        <dbReference type="ARBA" id="ARBA00023136"/>
    </source>
</evidence>
<evidence type="ECO:0000259" key="12">
    <source>
        <dbReference type="PROSITE" id="PS51713"/>
    </source>
</evidence>
<comment type="function">
    <text evidence="8">An essential GTPase that binds both GDP and GTP, with rapid nucleotide exchange. Plays a role in 16S rRNA processing and 30S ribosomal subunit biogenesis and possibly also in cell cycle regulation and energy metabolism.</text>
</comment>
<dbReference type="PANTHER" id="PTHR42698">
    <property type="entry name" value="GTPASE ERA"/>
    <property type="match status" value="1"/>
</dbReference>
<proteinExistence type="inferred from homology"/>
<feature type="region of interest" description="G1" evidence="9">
    <location>
        <begin position="14"/>
        <end position="21"/>
    </location>
</feature>
<keyword evidence="3 8" id="KW-0690">Ribosome biogenesis</keyword>
<feature type="region of interest" description="G2" evidence="9">
    <location>
        <begin position="40"/>
        <end position="44"/>
    </location>
</feature>
<evidence type="ECO:0000256" key="1">
    <source>
        <dbReference type="ARBA" id="ARBA00007921"/>
    </source>
</evidence>
<feature type="region of interest" description="G4" evidence="9">
    <location>
        <begin position="123"/>
        <end position="126"/>
    </location>
</feature>
<feature type="domain" description="Era-type G" evidence="12">
    <location>
        <begin position="6"/>
        <end position="173"/>
    </location>
</feature>
<keyword evidence="4 8" id="KW-0547">Nucleotide-binding</keyword>
<dbReference type="GO" id="GO:0005525">
    <property type="term" value="F:GTP binding"/>
    <property type="evidence" value="ECO:0007669"/>
    <property type="project" value="UniProtKB-UniRule"/>
</dbReference>
<dbReference type="NCBIfam" id="TIGR00436">
    <property type="entry name" value="era"/>
    <property type="match status" value="1"/>
</dbReference>
<dbReference type="FunFam" id="3.30.300.20:FF:000003">
    <property type="entry name" value="GTPase Era"/>
    <property type="match status" value="1"/>
</dbReference>
<evidence type="ECO:0000313" key="14">
    <source>
        <dbReference type="Proteomes" id="UP000199309"/>
    </source>
</evidence>
<dbReference type="EMBL" id="FNHQ01000004">
    <property type="protein sequence ID" value="SDM30182.1"/>
    <property type="molecule type" value="Genomic_DNA"/>
</dbReference>
<dbReference type="InterPro" id="IPR015946">
    <property type="entry name" value="KH_dom-like_a/b"/>
</dbReference>
<keyword evidence="6 8" id="KW-0342">GTP-binding</keyword>
<comment type="subcellular location">
    <subcellularLocation>
        <location evidence="8">Cytoplasm</location>
    </subcellularLocation>
    <subcellularLocation>
        <location evidence="8">Cell membrane</location>
        <topology evidence="8">Peripheral membrane protein</topology>
    </subcellularLocation>
</comment>
<dbReference type="GO" id="GO:0070181">
    <property type="term" value="F:small ribosomal subunit rRNA binding"/>
    <property type="evidence" value="ECO:0007669"/>
    <property type="project" value="UniProtKB-UniRule"/>
</dbReference>
<dbReference type="NCBIfam" id="NF000908">
    <property type="entry name" value="PRK00089.1"/>
    <property type="match status" value="1"/>
</dbReference>
<dbReference type="GO" id="GO:0003924">
    <property type="term" value="F:GTPase activity"/>
    <property type="evidence" value="ECO:0007669"/>
    <property type="project" value="UniProtKB-UniRule"/>
</dbReference>
<accession>A0A1G9S452</accession>
<dbReference type="InterPro" id="IPR004044">
    <property type="entry name" value="KH_dom_type_2"/>
</dbReference>
<gene>
    <name evidence="8" type="primary">era</name>
    <name evidence="13" type="ORF">SAMN05660299_00625</name>
</gene>
<keyword evidence="8" id="KW-0699">rRNA-binding</keyword>
<name>A0A1G9S452_9FIRM</name>
<feature type="binding site" evidence="8">
    <location>
        <begin position="61"/>
        <end position="65"/>
    </location>
    <ligand>
        <name>GTP</name>
        <dbReference type="ChEBI" id="CHEBI:37565"/>
    </ligand>
</feature>
<dbReference type="InterPro" id="IPR027417">
    <property type="entry name" value="P-loop_NTPase"/>
</dbReference>
<feature type="region of interest" description="G3" evidence="9">
    <location>
        <begin position="61"/>
        <end position="64"/>
    </location>
</feature>
<evidence type="ECO:0000313" key="13">
    <source>
        <dbReference type="EMBL" id="SDM30182.1"/>
    </source>
</evidence>
<protein>
    <recommendedName>
        <fullName evidence="2 8">GTPase Era</fullName>
    </recommendedName>
</protein>
<dbReference type="Pfam" id="PF07650">
    <property type="entry name" value="KH_2"/>
    <property type="match status" value="1"/>
</dbReference>
<dbReference type="Gene3D" id="3.30.300.20">
    <property type="match status" value="1"/>
</dbReference>
<evidence type="ECO:0000256" key="6">
    <source>
        <dbReference type="ARBA" id="ARBA00023134"/>
    </source>
</evidence>
<keyword evidence="8" id="KW-1003">Cell membrane</keyword>
<feature type="region of interest" description="G5" evidence="9">
    <location>
        <begin position="152"/>
        <end position="154"/>
    </location>
</feature>
<dbReference type="AlphaFoldDB" id="A0A1G9S452"/>
<dbReference type="FunFam" id="3.40.50.300:FF:000094">
    <property type="entry name" value="GTPase Era"/>
    <property type="match status" value="1"/>
</dbReference>
<evidence type="ECO:0000256" key="8">
    <source>
        <dbReference type="HAMAP-Rule" id="MF_00367"/>
    </source>
</evidence>
<organism evidence="13 14">
    <name type="scientific">Megasphaera paucivorans</name>
    <dbReference type="NCBI Taxonomy" id="349095"/>
    <lineage>
        <taxon>Bacteria</taxon>
        <taxon>Bacillati</taxon>
        <taxon>Bacillota</taxon>
        <taxon>Negativicutes</taxon>
        <taxon>Veillonellales</taxon>
        <taxon>Veillonellaceae</taxon>
        <taxon>Megasphaera</taxon>
    </lineage>
</organism>
<evidence type="ECO:0000256" key="3">
    <source>
        <dbReference type="ARBA" id="ARBA00022517"/>
    </source>
</evidence>
<dbReference type="InterPro" id="IPR030388">
    <property type="entry name" value="G_ERA_dom"/>
</dbReference>
<feature type="binding site" evidence="8">
    <location>
        <begin position="123"/>
        <end position="126"/>
    </location>
    <ligand>
        <name>GTP</name>
        <dbReference type="ChEBI" id="CHEBI:37565"/>
    </ligand>
</feature>
<evidence type="ECO:0000256" key="5">
    <source>
        <dbReference type="ARBA" id="ARBA00022884"/>
    </source>
</evidence>
<dbReference type="GO" id="GO:0005886">
    <property type="term" value="C:plasma membrane"/>
    <property type="evidence" value="ECO:0007669"/>
    <property type="project" value="UniProtKB-SubCell"/>
</dbReference>
<dbReference type="OrthoDB" id="9805918at2"/>
<evidence type="ECO:0000256" key="9">
    <source>
        <dbReference type="PROSITE-ProRule" id="PRU01050"/>
    </source>
</evidence>
<sequence>MEQNFKSGFVAVVGRPNVGKSTLINTIIKQKVTIVSDKAQTTRNRILCIHSDDACQIIFLDTPGIHKPKHKLGQFMDEAAFSSMKDIDAVLFLISGNEKKGPGDQFIINKLENIKAPVFLIINKTDRMKREDVLQKITEYSSLYPFSQIIPASARTGENVEVILEELQKVLPEGPKYFPEDMITDQPERLLVAEIVREKLFRCMQEEIPHAIAVYVDEMKTRGNNKVYIRMTVYVERESQKYIVIGKNGTVLKKVGQLARQEIENILGSSVFLDIWVKVKRDWRNQASALSEFGYKNEG</sequence>
<evidence type="ECO:0000256" key="4">
    <source>
        <dbReference type="ARBA" id="ARBA00022741"/>
    </source>
</evidence>
<dbReference type="GO" id="GO:0000028">
    <property type="term" value="P:ribosomal small subunit assembly"/>
    <property type="evidence" value="ECO:0007669"/>
    <property type="project" value="TreeGrafter"/>
</dbReference>
<dbReference type="GO" id="GO:0043024">
    <property type="term" value="F:ribosomal small subunit binding"/>
    <property type="evidence" value="ECO:0007669"/>
    <property type="project" value="TreeGrafter"/>
</dbReference>
<evidence type="ECO:0000256" key="10">
    <source>
        <dbReference type="RuleBase" id="RU003761"/>
    </source>
</evidence>
<dbReference type="CDD" id="cd04163">
    <property type="entry name" value="Era"/>
    <property type="match status" value="1"/>
</dbReference>
<dbReference type="SUPFAM" id="SSF54814">
    <property type="entry name" value="Prokaryotic type KH domain (KH-domain type II)"/>
    <property type="match status" value="1"/>
</dbReference>
<dbReference type="GO" id="GO:0005829">
    <property type="term" value="C:cytosol"/>
    <property type="evidence" value="ECO:0007669"/>
    <property type="project" value="TreeGrafter"/>
</dbReference>
<dbReference type="PROSITE" id="PS51713">
    <property type="entry name" value="G_ERA"/>
    <property type="match status" value="1"/>
</dbReference>
<dbReference type="Pfam" id="PF01926">
    <property type="entry name" value="MMR_HSR1"/>
    <property type="match status" value="1"/>
</dbReference>
<feature type="binding site" evidence="8">
    <location>
        <begin position="14"/>
        <end position="21"/>
    </location>
    <ligand>
        <name>GTP</name>
        <dbReference type="ChEBI" id="CHEBI:37565"/>
    </ligand>
</feature>
<keyword evidence="8" id="KW-0963">Cytoplasm</keyword>
<dbReference type="Gene3D" id="3.40.50.300">
    <property type="entry name" value="P-loop containing nucleotide triphosphate hydrolases"/>
    <property type="match status" value="1"/>
</dbReference>